<keyword evidence="3" id="KW-0256">Endoplasmic reticulum</keyword>
<proteinExistence type="predicted"/>
<evidence type="ECO:0000256" key="4">
    <source>
        <dbReference type="ARBA" id="ARBA00022927"/>
    </source>
</evidence>
<reference evidence="6" key="1">
    <citation type="journal article" date="2020" name="Stud. Mycol.">
        <title>101 Dothideomycetes genomes: a test case for predicting lifestyles and emergence of pathogens.</title>
        <authorList>
            <person name="Haridas S."/>
            <person name="Albert R."/>
            <person name="Binder M."/>
            <person name="Bloem J."/>
            <person name="Labutti K."/>
            <person name="Salamov A."/>
            <person name="Andreopoulos B."/>
            <person name="Baker S."/>
            <person name="Barry K."/>
            <person name="Bills G."/>
            <person name="Bluhm B."/>
            <person name="Cannon C."/>
            <person name="Castanera R."/>
            <person name="Culley D."/>
            <person name="Daum C."/>
            <person name="Ezra D."/>
            <person name="Gonzalez J."/>
            <person name="Henrissat B."/>
            <person name="Kuo A."/>
            <person name="Liang C."/>
            <person name="Lipzen A."/>
            <person name="Lutzoni F."/>
            <person name="Magnuson J."/>
            <person name="Mondo S."/>
            <person name="Nolan M."/>
            <person name="Ohm R."/>
            <person name="Pangilinan J."/>
            <person name="Park H.-J."/>
            <person name="Ramirez L."/>
            <person name="Alfaro M."/>
            <person name="Sun H."/>
            <person name="Tritt A."/>
            <person name="Yoshinaga Y."/>
            <person name="Zwiers L.-H."/>
            <person name="Turgeon B."/>
            <person name="Goodwin S."/>
            <person name="Spatafora J."/>
            <person name="Crous P."/>
            <person name="Grigoriev I."/>
        </authorList>
    </citation>
    <scope>NUCLEOTIDE SEQUENCE</scope>
    <source>
        <strain evidence="6">CBS 262.69</strain>
    </source>
</reference>
<accession>A0A6G1HWC0</accession>
<dbReference type="Proteomes" id="UP000799640">
    <property type="component" value="Unassembled WGS sequence"/>
</dbReference>
<evidence type="ECO:0000256" key="1">
    <source>
        <dbReference type="ARBA" id="ARBA00004240"/>
    </source>
</evidence>
<evidence type="ECO:0000256" key="3">
    <source>
        <dbReference type="ARBA" id="ARBA00022824"/>
    </source>
</evidence>
<evidence type="ECO:0000313" key="6">
    <source>
        <dbReference type="EMBL" id="KAF2400211.1"/>
    </source>
</evidence>
<dbReference type="OrthoDB" id="3434013at2759"/>
<dbReference type="GO" id="GO:0015031">
    <property type="term" value="P:protein transport"/>
    <property type="evidence" value="ECO:0007669"/>
    <property type="project" value="UniProtKB-KW"/>
</dbReference>
<keyword evidence="2" id="KW-0813">Transport</keyword>
<comment type="subcellular location">
    <subcellularLocation>
        <location evidence="1">Endoplasmic reticulum</location>
    </subcellularLocation>
</comment>
<dbReference type="AlphaFoldDB" id="A0A6G1HWC0"/>
<protein>
    <submittedName>
        <fullName evidence="6">Secretory pathway Sec39</fullName>
    </submittedName>
</protein>
<evidence type="ECO:0000259" key="5">
    <source>
        <dbReference type="Pfam" id="PF08314"/>
    </source>
</evidence>
<feature type="domain" description="Sec39" evidence="5">
    <location>
        <begin position="11"/>
        <end position="738"/>
    </location>
</feature>
<dbReference type="PANTHER" id="PTHR40787">
    <property type="entry name" value="SECRETED PROTEIN"/>
    <property type="match status" value="1"/>
</dbReference>
<sequence length="791" mass="85811">MAHSLSPDHTLLLAVHYTSEANISALRTLPFGNPDALSVTTVLRILLTYLPESLDPPSYTPFLDGLVSGTLPPATDAVDPGPVAALSVAKARKRARNLPLLTLAHAACPASLCPDPLVQFLIHRAHRIDTETGLLPLITPLVEPFLARSEFLCTWYVSTVLPLLRLGYEYYPAEGVALALEQTEYVGADGGVGFLLRRAGEGGLARDLRGLAGPWVLGDGQRKRRRLNTGLKLEQGESEGTGHEWEAAFVWMVHNAVDRFPIVAEAIETWGGPADVDFGGYREGRYLDEELERRLQRRYVQTAFAAVFAAREASTATVGCAYRVLIRIADLMDAPRPRALDAHVDELPTGDVPLSQAPLGLEPAFLLERDAALTTPSADAFRLLQLLVFSAHLLMGLGHTVSIADAAKIRLCSTAEEQLSILQRILHVLSSSNRDDAEWIKIRSHLLWLRSWGSSAGLFTHISPTVLETELLKSFLATGHHTLVITTYIQPPTPPLPSATIETTIISSTLQTYDSASNGNRHRGALARASATLTSLRPFFPSSPPFARTEHLLAATHSLSFYSLSLPHGLPFRPVNIRASPDPIALLERLLSQNPGAYTRLDDLLSIGAHLAAAADPEIEGRGTERRVTAMAIEAALREDDFETAYSYVVNRLGVSPGATSDAEGKDADDLSWRAALAAGRHRAPPTSSAGPPSRRLEQRLELLSQALLLAPPSAVIEILTAWRKAEEELTALAAQDDDVNVRDTTGMPGGFMEAMVQPRREVGRGVEICSQDHRGIHRSTCAVPAFSHAH</sequence>
<dbReference type="Pfam" id="PF08314">
    <property type="entry name" value="Sec39"/>
    <property type="match status" value="1"/>
</dbReference>
<evidence type="ECO:0000256" key="2">
    <source>
        <dbReference type="ARBA" id="ARBA00022448"/>
    </source>
</evidence>
<evidence type="ECO:0000313" key="7">
    <source>
        <dbReference type="Proteomes" id="UP000799640"/>
    </source>
</evidence>
<dbReference type="PANTHER" id="PTHR40787:SF3">
    <property type="entry name" value="PROTEIN TRANSPORT PROTEIN SEC39"/>
    <property type="match status" value="1"/>
</dbReference>
<dbReference type="GO" id="GO:0006890">
    <property type="term" value="P:retrograde vesicle-mediated transport, Golgi to endoplasmic reticulum"/>
    <property type="evidence" value="ECO:0007669"/>
    <property type="project" value="InterPro"/>
</dbReference>
<gene>
    <name evidence="6" type="ORF">EJ06DRAFT_548963</name>
</gene>
<dbReference type="GO" id="GO:0005783">
    <property type="term" value="C:endoplasmic reticulum"/>
    <property type="evidence" value="ECO:0007669"/>
    <property type="project" value="UniProtKB-SubCell"/>
</dbReference>
<keyword evidence="7" id="KW-1185">Reference proteome</keyword>
<dbReference type="EMBL" id="ML996695">
    <property type="protein sequence ID" value="KAF2400211.1"/>
    <property type="molecule type" value="Genomic_DNA"/>
</dbReference>
<name>A0A6G1HWC0_9PEZI</name>
<dbReference type="InterPro" id="IPR013244">
    <property type="entry name" value="Sec39_domain"/>
</dbReference>
<organism evidence="6 7">
    <name type="scientific">Trichodelitschia bisporula</name>
    <dbReference type="NCBI Taxonomy" id="703511"/>
    <lineage>
        <taxon>Eukaryota</taxon>
        <taxon>Fungi</taxon>
        <taxon>Dikarya</taxon>
        <taxon>Ascomycota</taxon>
        <taxon>Pezizomycotina</taxon>
        <taxon>Dothideomycetes</taxon>
        <taxon>Dothideomycetes incertae sedis</taxon>
        <taxon>Phaeotrichales</taxon>
        <taxon>Phaeotrichaceae</taxon>
        <taxon>Trichodelitschia</taxon>
    </lineage>
</organism>
<keyword evidence="4" id="KW-0653">Protein transport</keyword>